<protein>
    <submittedName>
        <fullName evidence="3">Cobalamin-dependent protein</fullName>
    </submittedName>
</protein>
<name>A0ABP6VHC4_9ACTN</name>
<accession>A0ABP6VHC4</accession>
<feature type="domain" description="B12-binding" evidence="2">
    <location>
        <begin position="87"/>
        <end position="212"/>
    </location>
</feature>
<dbReference type="Pfam" id="PF02310">
    <property type="entry name" value="B12-binding"/>
    <property type="match status" value="1"/>
</dbReference>
<comment type="caution">
    <text evidence="3">The sequence shown here is derived from an EMBL/GenBank/DDBJ whole genome shotgun (WGS) entry which is preliminary data.</text>
</comment>
<feature type="compositionally biased region" description="Basic and acidic residues" evidence="1">
    <location>
        <begin position="326"/>
        <end position="339"/>
    </location>
</feature>
<evidence type="ECO:0000313" key="3">
    <source>
        <dbReference type="EMBL" id="GAA3535877.1"/>
    </source>
</evidence>
<organism evidence="3 4">
    <name type="scientific">Nocardioides daeguensis</name>
    <dbReference type="NCBI Taxonomy" id="908359"/>
    <lineage>
        <taxon>Bacteria</taxon>
        <taxon>Bacillati</taxon>
        <taxon>Actinomycetota</taxon>
        <taxon>Actinomycetes</taxon>
        <taxon>Propionibacteriales</taxon>
        <taxon>Nocardioidaceae</taxon>
        <taxon>Nocardioides</taxon>
    </lineage>
</organism>
<reference evidence="4" key="1">
    <citation type="journal article" date="2019" name="Int. J. Syst. Evol. Microbiol.">
        <title>The Global Catalogue of Microorganisms (GCM) 10K type strain sequencing project: providing services to taxonomists for standard genome sequencing and annotation.</title>
        <authorList>
            <consortium name="The Broad Institute Genomics Platform"/>
            <consortium name="The Broad Institute Genome Sequencing Center for Infectious Disease"/>
            <person name="Wu L."/>
            <person name="Ma J."/>
        </authorList>
    </citation>
    <scope>NUCLEOTIDE SEQUENCE [LARGE SCALE GENOMIC DNA]</scope>
    <source>
        <strain evidence="4">JCM 17460</strain>
    </source>
</reference>
<feature type="region of interest" description="Disordered" evidence="1">
    <location>
        <begin position="323"/>
        <end position="347"/>
    </location>
</feature>
<dbReference type="InterPro" id="IPR003759">
    <property type="entry name" value="Cbl-bd_cap"/>
</dbReference>
<evidence type="ECO:0000313" key="4">
    <source>
        <dbReference type="Proteomes" id="UP001500301"/>
    </source>
</evidence>
<dbReference type="InterPro" id="IPR006158">
    <property type="entry name" value="Cobalamin-bd"/>
</dbReference>
<sequence length="347" mass="36920">MADTYARYFQAVSTPDPAAAVEVVDEALTGGVPPAALITDVLARAQRVAGEKWMQGEWTIADEHAVTAVTKQALTVVAPPRPRTRGGPHVVVACAEGEWHSLPARMAGELLRDDDLDVAILGASIPVEQLREHLRSSLPDVLALSATMPTSLIGAARSIAAARHEDVPVVVGGNAWGSGQRRARALGAHLRLDDIREVRGRLDEIRAMQPPPLPDLPDEVSWLDDVPREVLNAAFERQCAQDAALGGMDDQQRSEHERDLRSIARHAAAAVACADPSVVSDLLDWLLSMRSARGLPTEAVLDGARHLADAIDSQAPLAAAILRGGAPRERSHESTDRDPGPGLTPAG</sequence>
<dbReference type="Pfam" id="PF02607">
    <property type="entry name" value="B12-binding_2"/>
    <property type="match status" value="1"/>
</dbReference>
<dbReference type="RefSeq" id="WP_218235760.1">
    <property type="nucleotide sequence ID" value="NZ_BAABBB010000012.1"/>
</dbReference>
<dbReference type="Proteomes" id="UP001500301">
    <property type="component" value="Unassembled WGS sequence"/>
</dbReference>
<keyword evidence="4" id="KW-1185">Reference proteome</keyword>
<evidence type="ECO:0000259" key="2">
    <source>
        <dbReference type="PROSITE" id="PS51332"/>
    </source>
</evidence>
<proteinExistence type="predicted"/>
<dbReference type="PROSITE" id="PS51332">
    <property type="entry name" value="B12_BINDING"/>
    <property type="match status" value="1"/>
</dbReference>
<gene>
    <name evidence="3" type="ORF">GCM10022263_24660</name>
</gene>
<dbReference type="EMBL" id="BAABBB010000012">
    <property type="protein sequence ID" value="GAA3535877.1"/>
    <property type="molecule type" value="Genomic_DNA"/>
</dbReference>
<evidence type="ECO:0000256" key="1">
    <source>
        <dbReference type="SAM" id="MobiDB-lite"/>
    </source>
</evidence>